<dbReference type="InterPro" id="IPR027417">
    <property type="entry name" value="P-loop_NTPase"/>
</dbReference>
<dbReference type="Proteomes" id="UP000008812">
    <property type="component" value="Chromosome"/>
</dbReference>
<evidence type="ECO:0000313" key="7">
    <source>
        <dbReference type="Proteomes" id="UP000008812"/>
    </source>
</evidence>
<dbReference type="HOGENOM" id="CLU_011106_1_0_14"/>
<protein>
    <recommendedName>
        <fullName evidence="3">Ribosome biogenesis GTPase A</fullName>
    </recommendedName>
</protein>
<feature type="binding site" evidence="4">
    <location>
        <begin position="57"/>
        <end position="60"/>
    </location>
    <ligand>
        <name>GTP</name>
        <dbReference type="ChEBI" id="CHEBI:37565"/>
    </ligand>
</feature>
<dbReference type="GO" id="GO:0005737">
    <property type="term" value="C:cytoplasm"/>
    <property type="evidence" value="ECO:0007669"/>
    <property type="project" value="UniProtKB-SubCell"/>
</dbReference>
<dbReference type="GO" id="GO:0006412">
    <property type="term" value="P:translation"/>
    <property type="evidence" value="ECO:0007669"/>
    <property type="project" value="TreeGrafter"/>
</dbReference>
<evidence type="ECO:0000256" key="2">
    <source>
        <dbReference type="ARBA" id="ARBA00023134"/>
    </source>
</evidence>
<dbReference type="CDD" id="cd01856">
    <property type="entry name" value="YlqF"/>
    <property type="match status" value="1"/>
</dbReference>
<proteinExistence type="inferred from homology"/>
<dbReference type="InterPro" id="IPR016478">
    <property type="entry name" value="GTPase_MTG1"/>
</dbReference>
<dbReference type="NCBIfam" id="TIGR03596">
    <property type="entry name" value="GTPase_YlqF"/>
    <property type="match status" value="1"/>
</dbReference>
<comment type="subcellular location">
    <subcellularLocation>
        <location evidence="3">Cytoplasm</location>
    </subcellularLocation>
</comment>
<name>B3PMI4_META1</name>
<dbReference type="InterPro" id="IPR019991">
    <property type="entry name" value="GTP-bd_ribosome_bgen"/>
</dbReference>
<dbReference type="RefSeq" id="WP_012498193.1">
    <property type="nucleotide sequence ID" value="NC_011025.1"/>
</dbReference>
<evidence type="ECO:0000256" key="1">
    <source>
        <dbReference type="ARBA" id="ARBA00022741"/>
    </source>
</evidence>
<keyword evidence="2 3" id="KW-0342">GTP-binding</keyword>
<dbReference type="Gene3D" id="1.10.1580.10">
    <property type="match status" value="1"/>
</dbReference>
<evidence type="ECO:0000256" key="3">
    <source>
        <dbReference type="PIRNR" id="PIRNR006230"/>
    </source>
</evidence>
<feature type="domain" description="G" evidence="5">
    <location>
        <begin position="121"/>
        <end position="178"/>
    </location>
</feature>
<dbReference type="GO" id="GO:0003924">
    <property type="term" value="F:GTPase activity"/>
    <property type="evidence" value="ECO:0007669"/>
    <property type="project" value="TreeGrafter"/>
</dbReference>
<accession>B3PMI4</accession>
<dbReference type="Gene3D" id="3.40.50.300">
    <property type="entry name" value="P-loop containing nucleotide triphosphate hydrolases"/>
    <property type="match status" value="1"/>
</dbReference>
<dbReference type="PANTHER" id="PTHR45782:SF4">
    <property type="entry name" value="MITOCHONDRIAL RIBOSOME-ASSOCIATED GTPASE 1"/>
    <property type="match status" value="1"/>
</dbReference>
<dbReference type="InterPro" id="IPR006073">
    <property type="entry name" value="GTP-bd"/>
</dbReference>
<keyword evidence="7" id="KW-1185">Reference proteome</keyword>
<keyword evidence="1 3" id="KW-0547">Nucleotide-binding</keyword>
<dbReference type="Pfam" id="PF01926">
    <property type="entry name" value="MMR_HSR1"/>
    <property type="match status" value="1"/>
</dbReference>
<gene>
    <name evidence="6" type="primary">ylqF</name>
    <name evidence="6" type="ordered locus">MARTH_orf365</name>
</gene>
<comment type="similarity">
    <text evidence="3">Belongs to the TRAFAC class YlqF/YawG GTPase family. MTG1 subfamily.</text>
</comment>
<dbReference type="PANTHER" id="PTHR45782">
    <property type="entry name" value="MITOCHONDRIAL RIBOSOME-ASSOCIATED GTPASE 1"/>
    <property type="match status" value="1"/>
</dbReference>
<dbReference type="EMBL" id="CP001047">
    <property type="protein sequence ID" value="ACF07236.1"/>
    <property type="molecule type" value="Genomic_DNA"/>
</dbReference>
<reference evidence="6 7" key="1">
    <citation type="journal article" date="2008" name="Infect. Immun.">
        <title>Genome of Mycoplasma arthritidis.</title>
        <authorList>
            <person name="Dybvig K."/>
            <person name="Zuhua C."/>
            <person name="Lao P."/>
            <person name="Jordan D.S."/>
            <person name="French C.T."/>
            <person name="Tu A.H."/>
            <person name="Loraine A.E."/>
        </authorList>
    </citation>
    <scope>NUCLEOTIDE SEQUENCE [LARGE SCALE GENOMIC DNA]</scope>
    <source>
        <strain evidence="6 7">158L3-1</strain>
    </source>
</reference>
<dbReference type="GO" id="GO:0005525">
    <property type="term" value="F:GTP binding"/>
    <property type="evidence" value="ECO:0007669"/>
    <property type="project" value="UniProtKB-KW"/>
</dbReference>
<dbReference type="SUPFAM" id="SSF52540">
    <property type="entry name" value="P-loop containing nucleoside triphosphate hydrolases"/>
    <property type="match status" value="1"/>
</dbReference>
<keyword evidence="3" id="KW-0963">Cytoplasm</keyword>
<dbReference type="KEGG" id="mat:MARTH_orf365"/>
<evidence type="ECO:0000259" key="5">
    <source>
        <dbReference type="Pfam" id="PF01926"/>
    </source>
</evidence>
<evidence type="ECO:0000313" key="6">
    <source>
        <dbReference type="EMBL" id="ACF07236.1"/>
    </source>
</evidence>
<feature type="binding site" evidence="4">
    <location>
        <begin position="128"/>
        <end position="133"/>
    </location>
    <ligand>
        <name>GTP</name>
        <dbReference type="ChEBI" id="CHEBI:37565"/>
    </ligand>
</feature>
<comment type="function">
    <text evidence="3">Required for a late step of 50S ribosomal subunit assembly. Has GTPase activity.</text>
</comment>
<sequence>MIHWFPGHMAKEFRLLKDKQKLFDLFIIIIDSRIPISSFNNEIYKIAQHRPILFVFNKIDKTSIAELMPIVKRYEDKGEVILTNLKSPKAYKQINSSLNAHYLKLKAKNDAKGKLTPPLKCVVLGVPNVGKSTFINLMAKSRVAKVGATAGITRSEQWINCKNYLLLDTPGLLMPKIASNEIGAKLLITGSIRKESLNLNECLVELYKLVSLKYPEKIKSLNLEATVLEDEIFENVALYAKNNNLLLKNNVLDTKKAINSLIAYFQELSNVMYDEIQ</sequence>
<dbReference type="AlphaFoldDB" id="B3PMI4"/>
<evidence type="ECO:0000256" key="4">
    <source>
        <dbReference type="PIRSR" id="PIRSR006230-1"/>
    </source>
</evidence>
<dbReference type="STRING" id="243272.MARTH_orf365"/>
<dbReference type="eggNOG" id="COG1161">
    <property type="taxonomic scope" value="Bacteria"/>
</dbReference>
<organism evidence="6 7">
    <name type="scientific">Metamycoplasma arthritidis (strain 158L3-1)</name>
    <name type="common">Mycoplasma arthritidis</name>
    <dbReference type="NCBI Taxonomy" id="243272"/>
    <lineage>
        <taxon>Bacteria</taxon>
        <taxon>Bacillati</taxon>
        <taxon>Mycoplasmatota</taxon>
        <taxon>Mycoplasmoidales</taxon>
        <taxon>Metamycoplasmataceae</taxon>
        <taxon>Metamycoplasma</taxon>
    </lineage>
</organism>
<dbReference type="InterPro" id="IPR023179">
    <property type="entry name" value="GTP-bd_ortho_bundle_sf"/>
</dbReference>
<feature type="binding site" evidence="4">
    <location>
        <position position="171"/>
    </location>
    <ligand>
        <name>GTP</name>
        <dbReference type="ChEBI" id="CHEBI:37565"/>
    </ligand>
</feature>
<dbReference type="PIRSF" id="PIRSF006230">
    <property type="entry name" value="MG442"/>
    <property type="match status" value="1"/>
</dbReference>